<dbReference type="Proteomes" id="UP000463931">
    <property type="component" value="Chromosome"/>
</dbReference>
<proteinExistence type="predicted"/>
<reference evidence="1 2" key="1">
    <citation type="journal article" date="2019" name="Nat. Med.">
        <title>Preventing dysbiosis of the neonatal mouse intestinal microbiome protects against late-onset sepsis.</title>
        <authorList>
            <person name="Singer J.R."/>
            <person name="Blosser E.G."/>
            <person name="Zindl C.L."/>
            <person name="Silberger D.J."/>
            <person name="Conlan S."/>
            <person name="Laufer V.A."/>
            <person name="DiToro D."/>
            <person name="Deming C."/>
            <person name="Kumar R."/>
            <person name="Morrow C.D."/>
            <person name="Segre J.A."/>
            <person name="Gray M.J."/>
            <person name="Randolph D.A."/>
            <person name="Weaver C.T."/>
        </authorList>
    </citation>
    <scope>NUCLEOTIDE SEQUENCE [LARGE SCALE GENOMIC DNA]</scope>
    <source>
        <strain evidence="1 2">V10</strain>
    </source>
</reference>
<evidence type="ECO:0000313" key="1">
    <source>
        <dbReference type="EMBL" id="QIA88930.1"/>
    </source>
</evidence>
<protein>
    <submittedName>
        <fullName evidence="1">Uncharacterized protein</fullName>
    </submittedName>
</protein>
<dbReference type="AlphaFoldDB" id="A0AAE6WG37"/>
<dbReference type="EMBL" id="CP040852">
    <property type="protein sequence ID" value="QIA88930.1"/>
    <property type="molecule type" value="Genomic_DNA"/>
</dbReference>
<gene>
    <name evidence="1" type="ORF">FEE40_01275</name>
</gene>
<organism evidence="1 2">
    <name type="scientific">Ligilactobacillus murinus</name>
    <dbReference type="NCBI Taxonomy" id="1622"/>
    <lineage>
        <taxon>Bacteria</taxon>
        <taxon>Bacillati</taxon>
        <taxon>Bacillota</taxon>
        <taxon>Bacilli</taxon>
        <taxon>Lactobacillales</taxon>
        <taxon>Lactobacillaceae</taxon>
        <taxon>Ligilactobacillus</taxon>
    </lineage>
</organism>
<evidence type="ECO:0000313" key="2">
    <source>
        <dbReference type="Proteomes" id="UP000463931"/>
    </source>
</evidence>
<sequence length="160" mass="17801">MYKKLFKFVTVCFTILSLNLSITPALTVEASELEADQASQNNSFSELSEDSMVQLFTAVEKLPDELLQSRNKRDIKQFMLENDVNLKFSGEKTKRDLPECIASISWVVVSTAFGVAKLAKVKQFVRATGGARKAAKVLMKIIKGGAHKKTSNNLVKSLWI</sequence>
<dbReference type="RefSeq" id="WP_163588250.1">
    <property type="nucleotide sequence ID" value="NZ_CP040852.1"/>
</dbReference>
<accession>A0AAE6WG37</accession>
<name>A0AAE6WG37_9LACO</name>